<keyword evidence="3" id="KW-1185">Reference proteome</keyword>
<sequence>MYPIVQCTVSVSLSCPSCVRFSVLLWIEFEISGLECDFKSASSEAIVFVCDKCVKLKELEELLKSCSCVWTEVGNSRAVSSAVAERDCCEVVPTCNGFDVLPVEELRDVDDGNEVSQEGNSEWLVVDEVRGDCDVIGDGSVVVNSGKWGQEKSKGRMVLCGDSLVRYVDREFCRADKAKRVRVCLPGAKIQDVSKGSIRKNFAEFTVLLEDLKPDVFGITESWLREDIDSAEVSHPGKAAKGDVVIMGDFNFPDINWIDGSSSRKGSNFLDVVQDCFLHQHVTFPTRGDNILDLVLSSNPSNVVDLTGLGKLGTSDHDILAFDVVCKVVSSISKEKVPDFSRSDTEAIETLLKGTDWINLFSDMSASQSWICFADKLKVIMENHVPWKNRRRKSSMPHWMNKKVRCAIRQKRRMWKLFRRTKSESLLAKFKIHQLKVECLVSDAKLNFEKSIALKIKDNPKAFFSYVRSKQKVKDAIVSLRAPQADKIVTDSQDLADLLNDYFVSVFTREDTSSIPDFQGGSDRPKLDTVLFSDDVVLKELLRLNVSKASGPDAIHPYLLKTFAHYFCVPLSLIFSKFMDEGYVPRDWRCANITPIFKKGDKTKPCNYRPVSLTSVVCKVMESIVKKSLVCHFSSQSLIRESQHGFCQKRSCLTNILEFMEDVTSSLNRQSL</sequence>
<dbReference type="GO" id="GO:0003824">
    <property type="term" value="F:catalytic activity"/>
    <property type="evidence" value="ECO:0007669"/>
    <property type="project" value="InterPro"/>
</dbReference>
<dbReference type="PANTHER" id="PTHR33395:SF22">
    <property type="entry name" value="REVERSE TRANSCRIPTASE DOMAIN-CONTAINING PROTEIN"/>
    <property type="match status" value="1"/>
</dbReference>
<dbReference type="Gene3D" id="3.60.10.10">
    <property type="entry name" value="Endonuclease/exonuclease/phosphatase"/>
    <property type="match status" value="1"/>
</dbReference>
<dbReference type="Proteomes" id="UP000230750">
    <property type="component" value="Unassembled WGS sequence"/>
</dbReference>
<name>A0A2G8LQG3_STIJA</name>
<gene>
    <name evidence="2" type="ORF">BSL78_00561</name>
</gene>
<evidence type="ECO:0000259" key="1">
    <source>
        <dbReference type="Pfam" id="PF14529"/>
    </source>
</evidence>
<reference evidence="2 3" key="1">
    <citation type="journal article" date="2017" name="PLoS Biol.">
        <title>The sea cucumber genome provides insights into morphological evolution and visceral regeneration.</title>
        <authorList>
            <person name="Zhang X."/>
            <person name="Sun L."/>
            <person name="Yuan J."/>
            <person name="Sun Y."/>
            <person name="Gao Y."/>
            <person name="Zhang L."/>
            <person name="Li S."/>
            <person name="Dai H."/>
            <person name="Hamel J.F."/>
            <person name="Liu C."/>
            <person name="Yu Y."/>
            <person name="Liu S."/>
            <person name="Lin W."/>
            <person name="Guo K."/>
            <person name="Jin S."/>
            <person name="Xu P."/>
            <person name="Storey K.B."/>
            <person name="Huan P."/>
            <person name="Zhang T."/>
            <person name="Zhou Y."/>
            <person name="Zhang J."/>
            <person name="Lin C."/>
            <person name="Li X."/>
            <person name="Xing L."/>
            <person name="Huo D."/>
            <person name="Sun M."/>
            <person name="Wang L."/>
            <person name="Mercier A."/>
            <person name="Li F."/>
            <person name="Yang H."/>
            <person name="Xiang J."/>
        </authorList>
    </citation>
    <scope>NUCLEOTIDE SEQUENCE [LARGE SCALE GENOMIC DNA]</scope>
    <source>
        <strain evidence="2">Shaxun</strain>
        <tissue evidence="2">Muscle</tissue>
    </source>
</reference>
<evidence type="ECO:0000313" key="2">
    <source>
        <dbReference type="EMBL" id="PIK62464.1"/>
    </source>
</evidence>
<dbReference type="PANTHER" id="PTHR33395">
    <property type="entry name" value="TRANSCRIPTASE, PUTATIVE-RELATED-RELATED"/>
    <property type="match status" value="1"/>
</dbReference>
<dbReference type="InterPro" id="IPR005135">
    <property type="entry name" value="Endo/exonuclease/phosphatase"/>
</dbReference>
<evidence type="ECO:0000313" key="3">
    <source>
        <dbReference type="Proteomes" id="UP000230750"/>
    </source>
</evidence>
<dbReference type="GO" id="GO:0031012">
    <property type="term" value="C:extracellular matrix"/>
    <property type="evidence" value="ECO:0007669"/>
    <property type="project" value="TreeGrafter"/>
</dbReference>
<accession>A0A2G8LQG3</accession>
<dbReference type="OrthoDB" id="416454at2759"/>
<dbReference type="SUPFAM" id="SSF56219">
    <property type="entry name" value="DNase I-like"/>
    <property type="match status" value="1"/>
</dbReference>
<dbReference type="EMBL" id="MRZV01000011">
    <property type="protein sequence ID" value="PIK62464.1"/>
    <property type="molecule type" value="Genomic_DNA"/>
</dbReference>
<protein>
    <recommendedName>
        <fullName evidence="1">Endonuclease/exonuclease/phosphatase domain-containing protein</fullName>
    </recommendedName>
</protein>
<dbReference type="AlphaFoldDB" id="A0A2G8LQG3"/>
<dbReference type="GO" id="GO:0007508">
    <property type="term" value="P:larval heart development"/>
    <property type="evidence" value="ECO:0007669"/>
    <property type="project" value="TreeGrafter"/>
</dbReference>
<dbReference type="GO" id="GO:0061343">
    <property type="term" value="P:cell adhesion involved in heart morphogenesis"/>
    <property type="evidence" value="ECO:0007669"/>
    <property type="project" value="TreeGrafter"/>
</dbReference>
<comment type="caution">
    <text evidence="2">The sequence shown here is derived from an EMBL/GenBank/DDBJ whole genome shotgun (WGS) entry which is preliminary data.</text>
</comment>
<organism evidence="2 3">
    <name type="scientific">Stichopus japonicus</name>
    <name type="common">Sea cucumber</name>
    <dbReference type="NCBI Taxonomy" id="307972"/>
    <lineage>
        <taxon>Eukaryota</taxon>
        <taxon>Metazoa</taxon>
        <taxon>Echinodermata</taxon>
        <taxon>Eleutherozoa</taxon>
        <taxon>Echinozoa</taxon>
        <taxon>Holothuroidea</taxon>
        <taxon>Aspidochirotacea</taxon>
        <taxon>Aspidochirotida</taxon>
        <taxon>Stichopodidae</taxon>
        <taxon>Apostichopus</taxon>
    </lineage>
</organism>
<dbReference type="InterPro" id="IPR036691">
    <property type="entry name" value="Endo/exonu/phosph_ase_sf"/>
</dbReference>
<proteinExistence type="predicted"/>
<dbReference type="Pfam" id="PF14529">
    <property type="entry name" value="Exo_endo_phos_2"/>
    <property type="match status" value="1"/>
</dbReference>
<feature type="domain" description="Endonuclease/exonuclease/phosphatase" evidence="1">
    <location>
        <begin position="242"/>
        <end position="319"/>
    </location>
</feature>
<dbReference type="STRING" id="307972.A0A2G8LQG3"/>
<dbReference type="Gene3D" id="3.40.50.12690">
    <property type="match status" value="1"/>
</dbReference>